<organism evidence="9 10">
    <name type="scientific">Paraburkholderia unamae</name>
    <dbReference type="NCBI Taxonomy" id="219649"/>
    <lineage>
        <taxon>Bacteria</taxon>
        <taxon>Pseudomonadati</taxon>
        <taxon>Pseudomonadota</taxon>
        <taxon>Betaproteobacteria</taxon>
        <taxon>Burkholderiales</taxon>
        <taxon>Burkholderiaceae</taxon>
        <taxon>Paraburkholderia</taxon>
    </lineage>
</organism>
<evidence type="ECO:0000256" key="2">
    <source>
        <dbReference type="ARBA" id="ARBA00022723"/>
    </source>
</evidence>
<gene>
    <name evidence="9" type="ORF">C7402_103396</name>
</gene>
<name>A0ABX5KT76_9BURK</name>
<keyword evidence="8" id="KW-0804">Transcription</keyword>
<sequence length="406" mass="46395">MEKNQKHKRNADDYKSIERLYLQPWLAERIRVANFDLVDHMKQVLISNPAFSVVYGVEMSQLAHLRRNDASLRSLLGVPFVMLSPALPTVEDWRCFVEDNVPTTRAVDELRRLLPTVRDPLTTQAIQHHNRQFLDVVQAVANLSVLAAPLLGVSAELTRYLGSLSAYQLRRALGRIRDLPLFQWRFRSPAFWFEFTSNDLTIEQVAHNIMRTTPFQAGKMDHTANWGDLRLGRDTTETYAAGMMAHGCRASTAASLFRLAPSRTRQMYMAIHDRRSPCGNLPNSQQWFVAKPQHRLHSTVFVWLYRAALNMGANTPQALIATADLYSKLFSGSELLTLDRGCYLTRWMAADNRLAIAPCRECGTHYIVSNNESKIEMRQNFSCPACTHSLAPRNRNRNQKQRHAED</sequence>
<accession>A0ABX5KT76</accession>
<keyword evidence="2" id="KW-0479">Metal-binding</keyword>
<evidence type="ECO:0000256" key="1">
    <source>
        <dbReference type="ARBA" id="ARBA00022490"/>
    </source>
</evidence>
<evidence type="ECO:0000256" key="3">
    <source>
        <dbReference type="ARBA" id="ARBA00022795"/>
    </source>
</evidence>
<evidence type="ECO:0000256" key="8">
    <source>
        <dbReference type="ARBA" id="ARBA00023163"/>
    </source>
</evidence>
<evidence type="ECO:0000256" key="6">
    <source>
        <dbReference type="ARBA" id="ARBA00023125"/>
    </source>
</evidence>
<keyword evidence="3" id="KW-1005">Bacterial flagellum biogenesis</keyword>
<dbReference type="Proteomes" id="UP000245712">
    <property type="component" value="Unassembled WGS sequence"/>
</dbReference>
<dbReference type="Pfam" id="PF05280">
    <property type="entry name" value="FlhC"/>
    <property type="match status" value="1"/>
</dbReference>
<evidence type="ECO:0000313" key="9">
    <source>
        <dbReference type="EMBL" id="PVX85818.1"/>
    </source>
</evidence>
<dbReference type="RefSeq" id="WP_116610310.1">
    <property type="nucleotide sequence ID" value="NZ_QEOB01000003.1"/>
</dbReference>
<protein>
    <submittedName>
        <fullName evidence="9">Transcriptional activator FlhC</fullName>
    </submittedName>
</protein>
<keyword evidence="5" id="KW-0805">Transcription regulation</keyword>
<dbReference type="InterPro" id="IPR007944">
    <property type="entry name" value="FlhC"/>
</dbReference>
<evidence type="ECO:0000313" key="10">
    <source>
        <dbReference type="Proteomes" id="UP000245712"/>
    </source>
</evidence>
<keyword evidence="10" id="KW-1185">Reference proteome</keyword>
<evidence type="ECO:0000256" key="7">
    <source>
        <dbReference type="ARBA" id="ARBA00023159"/>
    </source>
</evidence>
<reference evidence="9 10" key="1">
    <citation type="submission" date="2018-05" db="EMBL/GenBank/DDBJ databases">
        <title>Genomic Encyclopedia of Type Strains, Phase IV (KMG-V): Genome sequencing to study the core and pangenomes of soil and plant-associated prokaryotes.</title>
        <authorList>
            <person name="Whitman W."/>
        </authorList>
    </citation>
    <scope>NUCLEOTIDE SEQUENCE [LARGE SCALE GENOMIC DNA]</scope>
    <source>
        <strain evidence="9 10">SCZa-39</strain>
    </source>
</reference>
<evidence type="ECO:0000256" key="4">
    <source>
        <dbReference type="ARBA" id="ARBA00022833"/>
    </source>
</evidence>
<keyword evidence="6" id="KW-0238">DNA-binding</keyword>
<keyword evidence="4" id="KW-0862">Zinc</keyword>
<keyword evidence="7" id="KW-0010">Activator</keyword>
<dbReference type="EMBL" id="QEOB01000003">
    <property type="protein sequence ID" value="PVX85818.1"/>
    <property type="molecule type" value="Genomic_DNA"/>
</dbReference>
<comment type="caution">
    <text evidence="9">The sequence shown here is derived from an EMBL/GenBank/DDBJ whole genome shotgun (WGS) entry which is preliminary data.</text>
</comment>
<keyword evidence="1" id="KW-0963">Cytoplasm</keyword>
<dbReference type="SUPFAM" id="SSF160930">
    <property type="entry name" value="FlhC-like"/>
    <property type="match status" value="1"/>
</dbReference>
<evidence type="ECO:0000256" key="5">
    <source>
        <dbReference type="ARBA" id="ARBA00023015"/>
    </source>
</evidence>
<proteinExistence type="predicted"/>